<dbReference type="SUPFAM" id="SSF52172">
    <property type="entry name" value="CheY-like"/>
    <property type="match status" value="1"/>
</dbReference>
<dbReference type="HOGENOM" id="CLU_000445_69_6_7"/>
<dbReference type="PANTHER" id="PTHR32071">
    <property type="entry name" value="TRANSCRIPTIONAL REGULATORY PROTEIN"/>
    <property type="match status" value="1"/>
</dbReference>
<keyword evidence="4" id="KW-1185">Reference proteome</keyword>
<dbReference type="InterPro" id="IPR011006">
    <property type="entry name" value="CheY-like_superfamily"/>
</dbReference>
<accession>E1X5B4</accession>
<dbReference type="InterPro" id="IPR002197">
    <property type="entry name" value="HTH_Fis"/>
</dbReference>
<dbReference type="AlphaFoldDB" id="E1X5B4"/>
<protein>
    <submittedName>
        <fullName evidence="3">Two-component response regulator transcriptional regulatory protein</fullName>
    </submittedName>
</protein>
<dbReference type="PRINTS" id="PR01590">
    <property type="entry name" value="HTHFIS"/>
</dbReference>
<evidence type="ECO:0000313" key="4">
    <source>
        <dbReference type="Proteomes" id="UP000008963"/>
    </source>
</evidence>
<dbReference type="InterPro" id="IPR001789">
    <property type="entry name" value="Sig_transdc_resp-reg_receiver"/>
</dbReference>
<keyword evidence="1" id="KW-0597">Phosphoprotein</keyword>
<evidence type="ECO:0000259" key="2">
    <source>
        <dbReference type="PROSITE" id="PS50110"/>
    </source>
</evidence>
<name>E1X5B4_HALMS</name>
<dbReference type="KEGG" id="bmx:BMS_0681"/>
<dbReference type="PATRIC" id="fig|862908.3.peg.654"/>
<dbReference type="Proteomes" id="UP000008963">
    <property type="component" value="Chromosome"/>
</dbReference>
<dbReference type="Pfam" id="PF00072">
    <property type="entry name" value="Response_reg"/>
    <property type="match status" value="1"/>
</dbReference>
<proteinExistence type="predicted"/>
<dbReference type="Gene3D" id="3.40.50.2300">
    <property type="match status" value="1"/>
</dbReference>
<feature type="domain" description="Response regulatory" evidence="2">
    <location>
        <begin position="3"/>
        <end position="117"/>
    </location>
</feature>
<dbReference type="Pfam" id="PF02954">
    <property type="entry name" value="HTH_8"/>
    <property type="match status" value="1"/>
</dbReference>
<dbReference type="GO" id="GO:0000160">
    <property type="term" value="P:phosphorelay signal transduction system"/>
    <property type="evidence" value="ECO:0007669"/>
    <property type="project" value="InterPro"/>
</dbReference>
<gene>
    <name evidence="3" type="ordered locus">BMS_0681</name>
</gene>
<reference evidence="4" key="1">
    <citation type="journal article" date="2013" name="ISME J.">
        <title>A small predatory core genome in the divergent marine Bacteriovorax marinus SJ and the terrestrial Bdellovibrio bacteriovorus.</title>
        <authorList>
            <person name="Crossman L.C."/>
            <person name="Chen H."/>
            <person name="Cerdeno-Tarraga A.M."/>
            <person name="Brooks K."/>
            <person name="Quail M.A."/>
            <person name="Pineiro S.A."/>
            <person name="Hobley L."/>
            <person name="Sockett R.E."/>
            <person name="Bentley S.D."/>
            <person name="Parkhill J."/>
            <person name="Williams H.N."/>
            <person name="Stine O.C."/>
        </authorList>
    </citation>
    <scope>NUCLEOTIDE SEQUENCE [LARGE SCALE GENOMIC DNA]</scope>
    <source>
        <strain evidence="4">ATCC BAA-682 / DSM 15412 / SJ</strain>
    </source>
</reference>
<dbReference type="eggNOG" id="COG4567">
    <property type="taxonomic scope" value="Bacteria"/>
</dbReference>
<dbReference type="SMART" id="SM00448">
    <property type="entry name" value="REC"/>
    <property type="match status" value="1"/>
</dbReference>
<dbReference type="Gene3D" id="1.10.10.60">
    <property type="entry name" value="Homeodomain-like"/>
    <property type="match status" value="1"/>
</dbReference>
<evidence type="ECO:0000313" key="3">
    <source>
        <dbReference type="EMBL" id="CBW25586.1"/>
    </source>
</evidence>
<dbReference type="GO" id="GO:0043565">
    <property type="term" value="F:sequence-specific DNA binding"/>
    <property type="evidence" value="ECO:0007669"/>
    <property type="project" value="InterPro"/>
</dbReference>
<dbReference type="PROSITE" id="PS50110">
    <property type="entry name" value="RESPONSE_REGULATORY"/>
    <property type="match status" value="1"/>
</dbReference>
<organism evidence="3 4">
    <name type="scientific">Halobacteriovorax marinus (strain ATCC BAA-682 / DSM 15412 / SJ)</name>
    <name type="common">Bacteriovorax marinus</name>
    <dbReference type="NCBI Taxonomy" id="862908"/>
    <lineage>
        <taxon>Bacteria</taxon>
        <taxon>Pseudomonadati</taxon>
        <taxon>Bdellovibrionota</taxon>
        <taxon>Bacteriovoracia</taxon>
        <taxon>Bacteriovoracales</taxon>
        <taxon>Halobacteriovoraceae</taxon>
        <taxon>Halobacteriovorax</taxon>
    </lineage>
</organism>
<evidence type="ECO:0000256" key="1">
    <source>
        <dbReference type="PROSITE-ProRule" id="PRU00169"/>
    </source>
</evidence>
<dbReference type="InterPro" id="IPR009057">
    <property type="entry name" value="Homeodomain-like_sf"/>
</dbReference>
<dbReference type="SUPFAM" id="SSF46689">
    <property type="entry name" value="Homeodomain-like"/>
    <property type="match status" value="1"/>
</dbReference>
<dbReference type="OrthoDB" id="5292696at2"/>
<sequence length="172" mass="19483">MSKVIIVDDDRNFCESLALEFRDRSHECHFSTSLNELRDRGDISSFEWGVIDLRIGTGNGLDALEFIKSQNPSITLVMLTGFGSISTAVEAVKRGAKQYLAKPIQFEELLSSFEDSNFSTNEQQYPSLARKEREYIEFVLNECGGNITLAAKKLGIHRQSLQRKLKKYSPLK</sequence>
<feature type="modified residue" description="4-aspartylphosphate" evidence="1">
    <location>
        <position position="52"/>
    </location>
</feature>
<dbReference type="RefSeq" id="WP_014243372.1">
    <property type="nucleotide sequence ID" value="NC_016620.1"/>
</dbReference>
<dbReference type="STRING" id="862908.BMS_0681"/>
<dbReference type="EMBL" id="FQ312005">
    <property type="protein sequence ID" value="CBW25586.1"/>
    <property type="molecule type" value="Genomic_DNA"/>
</dbReference>